<name>A0ABV4XU18_9CYAN</name>
<dbReference type="EMBL" id="JBHFNR010000145">
    <property type="protein sequence ID" value="MFB2895215.1"/>
    <property type="molecule type" value="Genomic_DNA"/>
</dbReference>
<keyword evidence="2" id="KW-1185">Reference proteome</keyword>
<reference evidence="1 2" key="1">
    <citation type="submission" date="2024-09" db="EMBL/GenBank/DDBJ databases">
        <title>Floridaenema gen nov. (Aerosakkonemataceae, Aerosakkonematales ord. nov., Cyanobacteria) from benthic tropical and subtropical fresh waters, with the description of four new species.</title>
        <authorList>
            <person name="Moretto J.A."/>
            <person name="Berthold D.E."/>
            <person name="Lefler F.W."/>
            <person name="Huang I.-S."/>
            <person name="Laughinghouse H. IV."/>
        </authorList>
    </citation>
    <scope>NUCLEOTIDE SEQUENCE [LARGE SCALE GENOMIC DNA]</scope>
    <source>
        <strain evidence="1 2">BLCC-F50</strain>
    </source>
</reference>
<dbReference type="RefSeq" id="WP_413264849.1">
    <property type="nucleotide sequence ID" value="NZ_JBHFNR010000145.1"/>
</dbReference>
<sequence>MFYKELSIMQLIYRGHTYNYTPAAPKAYVKPRALNWRYQVAGETYEPISETIKYVKPRAINWRYQMSLAI</sequence>
<evidence type="ECO:0000313" key="2">
    <source>
        <dbReference type="Proteomes" id="UP001576784"/>
    </source>
</evidence>
<dbReference type="Proteomes" id="UP001576784">
    <property type="component" value="Unassembled WGS sequence"/>
</dbReference>
<protein>
    <recommendedName>
        <fullName evidence="3">DUF4278 domain-containing protein</fullName>
    </recommendedName>
</protein>
<organism evidence="1 2">
    <name type="scientific">Floridaenema flaviceps BLCC-F50</name>
    <dbReference type="NCBI Taxonomy" id="3153642"/>
    <lineage>
        <taxon>Bacteria</taxon>
        <taxon>Bacillati</taxon>
        <taxon>Cyanobacteriota</taxon>
        <taxon>Cyanophyceae</taxon>
        <taxon>Oscillatoriophycideae</taxon>
        <taxon>Aerosakkonematales</taxon>
        <taxon>Aerosakkonemataceae</taxon>
        <taxon>Floridanema</taxon>
        <taxon>Floridanema flaviceps</taxon>
    </lineage>
</organism>
<evidence type="ECO:0000313" key="1">
    <source>
        <dbReference type="EMBL" id="MFB2895215.1"/>
    </source>
</evidence>
<proteinExistence type="predicted"/>
<evidence type="ECO:0008006" key="3">
    <source>
        <dbReference type="Google" id="ProtNLM"/>
    </source>
</evidence>
<gene>
    <name evidence="1" type="ORF">ACE1CI_20085</name>
</gene>
<comment type="caution">
    <text evidence="1">The sequence shown here is derived from an EMBL/GenBank/DDBJ whole genome shotgun (WGS) entry which is preliminary data.</text>
</comment>
<accession>A0ABV4XU18</accession>